<dbReference type="RefSeq" id="WP_252582522.1">
    <property type="nucleotide sequence ID" value="NZ_CP071528.1"/>
</dbReference>
<keyword evidence="1" id="KW-1133">Transmembrane helix</keyword>
<keyword evidence="1" id="KW-0472">Membrane</keyword>
<dbReference type="EMBL" id="CP071528">
    <property type="protein sequence ID" value="USQ15285.1"/>
    <property type="molecule type" value="Genomic_DNA"/>
</dbReference>
<sequence length="69" mass="7208">MAGFFGGNDNKLSNLATKENMMVVGGIIAACSLAAISMTAFFVALAVTISFFGYQAMQDQKGPSFSFGN</sequence>
<accession>A0ABY4YCB8</accession>
<feature type="transmembrane region" description="Helical" evidence="1">
    <location>
        <begin position="21"/>
        <end position="54"/>
    </location>
</feature>
<dbReference type="Proteomes" id="UP001057474">
    <property type="component" value="Plasmid pLlyPCM2298_1"/>
</dbReference>
<name>A0ABY4YCB8_9GAMM</name>
<gene>
    <name evidence="2" type="ORF">J2N86_15090</name>
</gene>
<keyword evidence="3" id="KW-1185">Reference proteome</keyword>
<protein>
    <submittedName>
        <fullName evidence="2">Uncharacterized protein</fullName>
    </submittedName>
</protein>
<evidence type="ECO:0000313" key="2">
    <source>
        <dbReference type="EMBL" id="USQ15285.1"/>
    </source>
</evidence>
<evidence type="ECO:0000313" key="3">
    <source>
        <dbReference type="Proteomes" id="UP001057474"/>
    </source>
</evidence>
<keyword evidence="2" id="KW-0614">Plasmid</keyword>
<organism evidence="2 3">
    <name type="scientific">Legionella lytica</name>
    <dbReference type="NCBI Taxonomy" id="96232"/>
    <lineage>
        <taxon>Bacteria</taxon>
        <taxon>Pseudomonadati</taxon>
        <taxon>Pseudomonadota</taxon>
        <taxon>Gammaproteobacteria</taxon>
        <taxon>Legionellales</taxon>
        <taxon>Legionellaceae</taxon>
        <taxon>Legionella</taxon>
    </lineage>
</organism>
<geneLocation type="plasmid" evidence="2 3">
    <name>pLlyPCM2298_1</name>
</geneLocation>
<reference evidence="2" key="1">
    <citation type="submission" date="2021-03" db="EMBL/GenBank/DDBJ databases">
        <title>Legionella lytica PCM 2298.</title>
        <authorList>
            <person name="Koper P."/>
        </authorList>
    </citation>
    <scope>NUCLEOTIDE SEQUENCE</scope>
    <source>
        <strain evidence="2">PCM 2298</strain>
        <plasmid evidence="2">pLlyPCM2298_1</plasmid>
    </source>
</reference>
<keyword evidence="1" id="KW-0812">Transmembrane</keyword>
<evidence type="ECO:0000256" key="1">
    <source>
        <dbReference type="SAM" id="Phobius"/>
    </source>
</evidence>
<proteinExistence type="predicted"/>